<evidence type="ECO:0000259" key="1">
    <source>
        <dbReference type="PROSITE" id="PS50404"/>
    </source>
</evidence>
<dbReference type="SFLD" id="SFLDG01205">
    <property type="entry name" value="AMPS.1"/>
    <property type="match status" value="1"/>
</dbReference>
<sequence>MSNYPKLKLTYFPVEVRAATTRLAFYIGGVPFVDERLDHDTFTANKPTYPFGQVPVLEVDGHVFAQSQAMLRYAGRLAKLYPTNDPLAALKIDEILNGIEELNEKMVPAFREQDPEKKKQLRLDLANDTIPRYLSIIESRLKTHEKYAVLQTKDVHISDIAIYAWVKSLRAGYIDHIPTTVADGYPLVEASFQKVANHPKSWSGMPSSTLCQSSS</sequence>
<evidence type="ECO:0000313" key="4">
    <source>
        <dbReference type="Proteomes" id="UP000019132"/>
    </source>
</evidence>
<dbReference type="PROSITE" id="PS50404">
    <property type="entry name" value="GST_NTER"/>
    <property type="match status" value="1"/>
</dbReference>
<dbReference type="InterPro" id="IPR050213">
    <property type="entry name" value="GST_superfamily"/>
</dbReference>
<dbReference type="Gene3D" id="3.40.30.10">
    <property type="entry name" value="Glutaredoxin"/>
    <property type="match status" value="1"/>
</dbReference>
<dbReference type="SUPFAM" id="SSF47616">
    <property type="entry name" value="GST C-terminal domain-like"/>
    <property type="match status" value="1"/>
</dbReference>
<dbReference type="InterPro" id="IPR004046">
    <property type="entry name" value="GST_C"/>
</dbReference>
<dbReference type="Pfam" id="PF14497">
    <property type="entry name" value="GST_C_3"/>
    <property type="match status" value="1"/>
</dbReference>
<evidence type="ECO:0000259" key="2">
    <source>
        <dbReference type="PROSITE" id="PS50405"/>
    </source>
</evidence>
<dbReference type="PANTHER" id="PTHR11571">
    <property type="entry name" value="GLUTATHIONE S-TRANSFERASE"/>
    <property type="match status" value="1"/>
</dbReference>
<dbReference type="GO" id="GO:0006749">
    <property type="term" value="P:glutathione metabolic process"/>
    <property type="evidence" value="ECO:0007669"/>
    <property type="project" value="TreeGrafter"/>
</dbReference>
<dbReference type="AlphaFoldDB" id="K3W6R2"/>
<accession>K3W6R2</accession>
<dbReference type="EMBL" id="GL376620">
    <property type="status" value="NOT_ANNOTATED_CDS"/>
    <property type="molecule type" value="Genomic_DNA"/>
</dbReference>
<dbReference type="InterPro" id="IPR004045">
    <property type="entry name" value="Glutathione_S-Trfase_N"/>
</dbReference>
<dbReference type="CDD" id="cd03039">
    <property type="entry name" value="GST_N_Sigma_like"/>
    <property type="match status" value="1"/>
</dbReference>
<dbReference type="PANTHER" id="PTHR11571:SF252">
    <property type="entry name" value="GLUTATHIONE S-TRANSFERASE"/>
    <property type="match status" value="1"/>
</dbReference>
<feature type="domain" description="GST N-terminal" evidence="1">
    <location>
        <begin position="5"/>
        <end position="82"/>
    </location>
</feature>
<dbReference type="STRING" id="431595.K3W6R2"/>
<dbReference type="eggNOG" id="KOG1695">
    <property type="taxonomic scope" value="Eukaryota"/>
</dbReference>
<keyword evidence="4" id="KW-1185">Reference proteome</keyword>
<protein>
    <recommendedName>
        <fullName evidence="5">GST N-terminal domain-containing protein</fullName>
    </recommendedName>
</protein>
<dbReference type="FunFam" id="1.20.1050.10:FF:000030">
    <property type="entry name" value="Glutathione S-transferase S1"/>
    <property type="match status" value="1"/>
</dbReference>
<dbReference type="SFLD" id="SFLDG00363">
    <property type="entry name" value="AMPS_(cytGST):_Alpha-__Mu-__Pi"/>
    <property type="match status" value="1"/>
</dbReference>
<dbReference type="Pfam" id="PF02798">
    <property type="entry name" value="GST_N"/>
    <property type="match status" value="1"/>
</dbReference>
<organism evidence="3 4">
    <name type="scientific">Globisporangium ultimum (strain ATCC 200006 / CBS 805.95 / DAOM BR144)</name>
    <name type="common">Pythium ultimum</name>
    <dbReference type="NCBI Taxonomy" id="431595"/>
    <lineage>
        <taxon>Eukaryota</taxon>
        <taxon>Sar</taxon>
        <taxon>Stramenopiles</taxon>
        <taxon>Oomycota</taxon>
        <taxon>Peronosporomycetes</taxon>
        <taxon>Pythiales</taxon>
        <taxon>Pythiaceae</taxon>
        <taxon>Globisporangium</taxon>
    </lineage>
</organism>
<dbReference type="GO" id="GO:0004364">
    <property type="term" value="F:glutathione transferase activity"/>
    <property type="evidence" value="ECO:0007669"/>
    <property type="project" value="TreeGrafter"/>
</dbReference>
<dbReference type="Proteomes" id="UP000019132">
    <property type="component" value="Unassembled WGS sequence"/>
</dbReference>
<dbReference type="VEuPathDB" id="FungiDB:PYU1_G000653"/>
<dbReference type="Gene3D" id="1.20.1050.10">
    <property type="match status" value="1"/>
</dbReference>
<dbReference type="EnsemblProtists" id="PYU1_T000653">
    <property type="protein sequence ID" value="PYU1_T000653"/>
    <property type="gene ID" value="PYU1_G000653"/>
</dbReference>
<evidence type="ECO:0008006" key="5">
    <source>
        <dbReference type="Google" id="ProtNLM"/>
    </source>
</evidence>
<dbReference type="InterPro" id="IPR010987">
    <property type="entry name" value="Glutathione-S-Trfase_C-like"/>
</dbReference>
<dbReference type="OMA" id="DISVWVS"/>
<proteinExistence type="predicted"/>
<reference evidence="4" key="2">
    <citation type="submission" date="2010-04" db="EMBL/GenBank/DDBJ databases">
        <authorList>
            <person name="Buell R."/>
            <person name="Hamilton J."/>
            <person name="Hostetler J."/>
        </authorList>
    </citation>
    <scope>NUCLEOTIDE SEQUENCE [LARGE SCALE GENOMIC DNA]</scope>
    <source>
        <strain evidence="4">DAOM:BR144</strain>
    </source>
</reference>
<dbReference type="InterPro" id="IPR036282">
    <property type="entry name" value="Glutathione-S-Trfase_C_sf"/>
</dbReference>
<feature type="domain" description="GST C-terminal" evidence="2">
    <location>
        <begin position="85"/>
        <end position="215"/>
    </location>
</feature>
<reference evidence="3" key="3">
    <citation type="submission" date="2015-02" db="UniProtKB">
        <authorList>
            <consortium name="EnsemblProtists"/>
        </authorList>
    </citation>
    <scope>IDENTIFICATION</scope>
    <source>
        <strain evidence="3">DAOM BR144</strain>
    </source>
</reference>
<dbReference type="PROSITE" id="PS50405">
    <property type="entry name" value="GST_CTER"/>
    <property type="match status" value="1"/>
</dbReference>
<reference evidence="4" key="1">
    <citation type="journal article" date="2010" name="Genome Biol.">
        <title>Genome sequence of the necrotrophic plant pathogen Pythium ultimum reveals original pathogenicity mechanisms and effector repertoire.</title>
        <authorList>
            <person name="Levesque C.A."/>
            <person name="Brouwer H."/>
            <person name="Cano L."/>
            <person name="Hamilton J.P."/>
            <person name="Holt C."/>
            <person name="Huitema E."/>
            <person name="Raffaele S."/>
            <person name="Robideau G.P."/>
            <person name="Thines M."/>
            <person name="Win J."/>
            <person name="Zerillo M.M."/>
            <person name="Beakes G.W."/>
            <person name="Boore J.L."/>
            <person name="Busam D."/>
            <person name="Dumas B."/>
            <person name="Ferriera S."/>
            <person name="Fuerstenberg S.I."/>
            <person name="Gachon C.M."/>
            <person name="Gaulin E."/>
            <person name="Govers F."/>
            <person name="Grenville-Briggs L."/>
            <person name="Horner N."/>
            <person name="Hostetler J."/>
            <person name="Jiang R.H."/>
            <person name="Johnson J."/>
            <person name="Krajaejun T."/>
            <person name="Lin H."/>
            <person name="Meijer H.J."/>
            <person name="Moore B."/>
            <person name="Morris P."/>
            <person name="Phuntmart V."/>
            <person name="Puiu D."/>
            <person name="Shetty J."/>
            <person name="Stajich J.E."/>
            <person name="Tripathy S."/>
            <person name="Wawra S."/>
            <person name="van West P."/>
            <person name="Whitty B.R."/>
            <person name="Coutinho P.M."/>
            <person name="Henrissat B."/>
            <person name="Martin F."/>
            <person name="Thomas P.D."/>
            <person name="Tyler B.M."/>
            <person name="De Vries R.P."/>
            <person name="Kamoun S."/>
            <person name="Yandell M."/>
            <person name="Tisserat N."/>
            <person name="Buell C.R."/>
        </authorList>
    </citation>
    <scope>NUCLEOTIDE SEQUENCE</scope>
    <source>
        <strain evidence="4">DAOM:BR144</strain>
    </source>
</reference>
<evidence type="ECO:0000313" key="3">
    <source>
        <dbReference type="EnsemblProtists" id="PYU1_T000653"/>
    </source>
</evidence>
<dbReference type="SUPFAM" id="SSF52833">
    <property type="entry name" value="Thioredoxin-like"/>
    <property type="match status" value="1"/>
</dbReference>
<dbReference type="InterPro" id="IPR040079">
    <property type="entry name" value="Glutathione_S-Trfase"/>
</dbReference>
<dbReference type="InParanoid" id="K3W6R2"/>
<name>K3W6R2_GLOUD</name>
<dbReference type="SFLD" id="SFLDS00019">
    <property type="entry name" value="Glutathione_Transferase_(cytos"/>
    <property type="match status" value="1"/>
</dbReference>
<dbReference type="InterPro" id="IPR036249">
    <property type="entry name" value="Thioredoxin-like_sf"/>
</dbReference>
<dbReference type="HOGENOM" id="CLU_039475_1_2_1"/>